<dbReference type="RefSeq" id="WP_196610458.1">
    <property type="nucleotide sequence ID" value="NZ_VRYY01000639.1"/>
</dbReference>
<dbReference type="EMBL" id="VRYY01000639">
    <property type="protein sequence ID" value="MBG3878578.1"/>
    <property type="molecule type" value="Genomic_DNA"/>
</dbReference>
<proteinExistence type="predicted"/>
<dbReference type="SUPFAM" id="SSF55826">
    <property type="entry name" value="YbaK/ProRS associated domain"/>
    <property type="match status" value="1"/>
</dbReference>
<name>A0ABS0JA14_9BACT</name>
<dbReference type="Pfam" id="PF04073">
    <property type="entry name" value="tRNA_edit"/>
    <property type="match status" value="1"/>
</dbReference>
<feature type="domain" description="YbaK/aminoacyl-tRNA synthetase-associated" evidence="1">
    <location>
        <begin position="41"/>
        <end position="160"/>
    </location>
</feature>
<dbReference type="InterPro" id="IPR036754">
    <property type="entry name" value="YbaK/aa-tRNA-synt-asso_dom_sf"/>
</dbReference>
<evidence type="ECO:0000259" key="1">
    <source>
        <dbReference type="Pfam" id="PF04073"/>
    </source>
</evidence>
<gene>
    <name evidence="2" type="ORF">FVW20_16590</name>
</gene>
<dbReference type="CDD" id="cd04333">
    <property type="entry name" value="ProX_deacylase"/>
    <property type="match status" value="1"/>
</dbReference>
<evidence type="ECO:0000313" key="3">
    <source>
        <dbReference type="Proteomes" id="UP001194469"/>
    </source>
</evidence>
<dbReference type="PANTHER" id="PTHR30411">
    <property type="entry name" value="CYTOPLASMIC PROTEIN"/>
    <property type="match status" value="1"/>
</dbReference>
<dbReference type="PANTHER" id="PTHR30411:SF1">
    <property type="entry name" value="CYTOPLASMIC PROTEIN"/>
    <property type="match status" value="1"/>
</dbReference>
<comment type="caution">
    <text evidence="2">The sequence shown here is derived from an EMBL/GenBank/DDBJ whole genome shotgun (WGS) entry which is preliminary data.</text>
</comment>
<reference evidence="2 3" key="1">
    <citation type="submission" date="2019-08" db="EMBL/GenBank/DDBJ databases">
        <authorList>
            <person name="Luo N."/>
        </authorList>
    </citation>
    <scope>NUCLEOTIDE SEQUENCE [LARGE SCALE GENOMIC DNA]</scope>
    <source>
        <strain evidence="2 3">NCIMB 9442</strain>
    </source>
</reference>
<evidence type="ECO:0000313" key="2">
    <source>
        <dbReference type="EMBL" id="MBG3878578.1"/>
    </source>
</evidence>
<organism evidence="2 3">
    <name type="scientific">Nitratidesulfovibrio oxamicus</name>
    <dbReference type="NCBI Taxonomy" id="32016"/>
    <lineage>
        <taxon>Bacteria</taxon>
        <taxon>Pseudomonadati</taxon>
        <taxon>Thermodesulfobacteriota</taxon>
        <taxon>Desulfovibrionia</taxon>
        <taxon>Desulfovibrionales</taxon>
        <taxon>Desulfovibrionaceae</taxon>
        <taxon>Nitratidesulfovibrio</taxon>
    </lineage>
</organism>
<dbReference type="Proteomes" id="UP001194469">
    <property type="component" value="Unassembled WGS sequence"/>
</dbReference>
<accession>A0ABS0JA14</accession>
<dbReference type="Gene3D" id="3.90.960.10">
    <property type="entry name" value="YbaK/aminoacyl-tRNA synthetase-associated domain"/>
    <property type="match status" value="1"/>
</dbReference>
<keyword evidence="3" id="KW-1185">Reference proteome</keyword>
<dbReference type="InterPro" id="IPR007214">
    <property type="entry name" value="YbaK/aa-tRNA-synth-assoc-dom"/>
</dbReference>
<sequence>MDGTSLSPSARRVQDWLDQAVREAGGGYSTPRFVVRELPDSTRTAQEAADAVGCTVAQIAKSLIFRGKQSGRGWLIIASGANRVDEKRAAALAGEPLGRADADFVRQATGYAIGGVPPVAHATPVGCLIDADLLALPDIWAAAGTPHAVFPLTPDDLVRLTGGTVGHVRKE</sequence>
<protein>
    <submittedName>
        <fullName evidence="2">YbaK/EbsC family protein</fullName>
    </submittedName>
</protein>